<dbReference type="AlphaFoldDB" id="A0A0B2BLG0"/>
<gene>
    <name evidence="2" type="ORF">CLV56_0489</name>
</gene>
<keyword evidence="3" id="KW-1185">Reference proteome</keyword>
<comment type="caution">
    <text evidence="2">The sequence shown here is derived from an EMBL/GenBank/DDBJ whole genome shotgun (WGS) entry which is preliminary data.</text>
</comment>
<evidence type="ECO:0000313" key="2">
    <source>
        <dbReference type="EMBL" id="PJJ56284.1"/>
    </source>
</evidence>
<protein>
    <submittedName>
        <fullName evidence="2">Uncharacterized protein</fullName>
    </submittedName>
</protein>
<sequence length="176" mass="19782">MIRRICVLACAVALALSLASPASAAKRTVRDERGDAVRSIDFTKVKVANSKNYLRVRVTIPRFRRAKAGTVGASIAVDGRASFLYVGRTRRASDERWTKPRMLNNETGKRVRCAGDRVRFRSNGYVIRVPQRCLRKRGAAVHVEPTTAVRNAIWSSSLTPPDFDSNDRYGRWVAYR</sequence>
<feature type="signal peptide" evidence="1">
    <location>
        <begin position="1"/>
        <end position="24"/>
    </location>
</feature>
<keyword evidence="1" id="KW-0732">Signal</keyword>
<dbReference type="RefSeq" id="WP_039348834.1">
    <property type="nucleotide sequence ID" value="NZ_PGEZ01000001.1"/>
</dbReference>
<evidence type="ECO:0000313" key="3">
    <source>
        <dbReference type="Proteomes" id="UP000230842"/>
    </source>
</evidence>
<accession>A0A0B2BLG0</accession>
<feature type="chain" id="PRO_5015034383" evidence="1">
    <location>
        <begin position="25"/>
        <end position="176"/>
    </location>
</feature>
<dbReference type="OrthoDB" id="3825962at2"/>
<proteinExistence type="predicted"/>
<reference evidence="2 3" key="1">
    <citation type="submission" date="2017-11" db="EMBL/GenBank/DDBJ databases">
        <title>Genomic Encyclopedia of Archaeal and Bacterial Type Strains, Phase II (KMG-II): From Individual Species to Whole Genera.</title>
        <authorList>
            <person name="Goeker M."/>
        </authorList>
    </citation>
    <scope>NUCLEOTIDE SEQUENCE [LARGE SCALE GENOMIC DNA]</scope>
    <source>
        <strain evidence="2 3">DSM 27763</strain>
    </source>
</reference>
<name>A0A0B2BLG0_9ACTN</name>
<evidence type="ECO:0000256" key="1">
    <source>
        <dbReference type="SAM" id="SignalP"/>
    </source>
</evidence>
<dbReference type="Proteomes" id="UP000230842">
    <property type="component" value="Unassembled WGS sequence"/>
</dbReference>
<dbReference type="EMBL" id="PGEZ01000001">
    <property type="protein sequence ID" value="PJJ56284.1"/>
    <property type="molecule type" value="Genomic_DNA"/>
</dbReference>
<organism evidence="2 3">
    <name type="scientific">Mumia flava</name>
    <dbReference type="NCBI Taxonomy" id="1348852"/>
    <lineage>
        <taxon>Bacteria</taxon>
        <taxon>Bacillati</taxon>
        <taxon>Actinomycetota</taxon>
        <taxon>Actinomycetes</taxon>
        <taxon>Propionibacteriales</taxon>
        <taxon>Nocardioidaceae</taxon>
        <taxon>Mumia</taxon>
    </lineage>
</organism>